<proteinExistence type="predicted"/>
<accession>A0AAD2Q298</accession>
<dbReference type="Proteomes" id="UP001295794">
    <property type="component" value="Unassembled WGS sequence"/>
</dbReference>
<reference evidence="3" key="1">
    <citation type="submission" date="2023-11" db="EMBL/GenBank/DDBJ databases">
        <authorList>
            <person name="De Vega J J."/>
            <person name="De Vega J J."/>
        </authorList>
    </citation>
    <scope>NUCLEOTIDE SEQUENCE</scope>
</reference>
<dbReference type="Gene3D" id="4.10.240.10">
    <property type="entry name" value="Zn(2)-C6 fungal-type DNA-binding domain"/>
    <property type="match status" value="1"/>
</dbReference>
<protein>
    <recommendedName>
        <fullName evidence="2">Zn(2)-C6 fungal-type domain-containing protein</fullName>
    </recommendedName>
</protein>
<dbReference type="PROSITE" id="PS00463">
    <property type="entry name" value="ZN2_CY6_FUNGAL_1"/>
    <property type="match status" value="1"/>
</dbReference>
<evidence type="ECO:0000259" key="2">
    <source>
        <dbReference type="PROSITE" id="PS50048"/>
    </source>
</evidence>
<organism evidence="3 4">
    <name type="scientific">Mycena citricolor</name>
    <dbReference type="NCBI Taxonomy" id="2018698"/>
    <lineage>
        <taxon>Eukaryota</taxon>
        <taxon>Fungi</taxon>
        <taxon>Dikarya</taxon>
        <taxon>Basidiomycota</taxon>
        <taxon>Agaricomycotina</taxon>
        <taxon>Agaricomycetes</taxon>
        <taxon>Agaricomycetidae</taxon>
        <taxon>Agaricales</taxon>
        <taxon>Marasmiineae</taxon>
        <taxon>Mycenaceae</taxon>
        <taxon>Mycena</taxon>
    </lineage>
</organism>
<feature type="compositionally biased region" description="Low complexity" evidence="1">
    <location>
        <begin position="247"/>
        <end position="258"/>
    </location>
</feature>
<dbReference type="AlphaFoldDB" id="A0AAD2Q298"/>
<feature type="region of interest" description="Disordered" evidence="1">
    <location>
        <begin position="209"/>
        <end position="266"/>
    </location>
</feature>
<name>A0AAD2Q298_9AGAR</name>
<feature type="non-terminal residue" evidence="3">
    <location>
        <position position="1"/>
    </location>
</feature>
<gene>
    <name evidence="3" type="ORF">MYCIT1_LOCUS8077</name>
</gene>
<comment type="caution">
    <text evidence="3">The sequence shown here is derived from an EMBL/GenBank/DDBJ whole genome shotgun (WGS) entry which is preliminary data.</text>
</comment>
<evidence type="ECO:0000313" key="4">
    <source>
        <dbReference type="Proteomes" id="UP001295794"/>
    </source>
</evidence>
<sequence>HAGSGSNVLGIKNALKDRGPCTHISSVHRPFVLQFLSMHPQSNFPSTNEETSATRNPKACQNCRARKIKCLPTDACRAWPCERCTRKKFECRYESIQGNVSALQTIPDGKNTIQFDTTAPPRRESNVASTRPPGRSRATEQCDVHNQPGSYAGADPHGVYGAQHAAYNGRAGPSGPMAGVTQSRWPVQGNTNPQAARYPVYAEHAGQDHHTQMGGHLAPRQYATPGQGYHDGHVAYPTSASYWQPAQGQQQQQQQNGGDSAYSYKR</sequence>
<feature type="region of interest" description="Disordered" evidence="1">
    <location>
        <begin position="114"/>
        <end position="142"/>
    </location>
</feature>
<dbReference type="GO" id="GO:0000981">
    <property type="term" value="F:DNA-binding transcription factor activity, RNA polymerase II-specific"/>
    <property type="evidence" value="ECO:0007669"/>
    <property type="project" value="InterPro"/>
</dbReference>
<dbReference type="Pfam" id="PF00172">
    <property type="entry name" value="Zn_clus"/>
    <property type="match status" value="1"/>
</dbReference>
<dbReference type="InterPro" id="IPR036864">
    <property type="entry name" value="Zn2-C6_fun-type_DNA-bd_sf"/>
</dbReference>
<feature type="domain" description="Zn(2)-C6 fungal-type" evidence="2">
    <location>
        <begin position="59"/>
        <end position="93"/>
    </location>
</feature>
<dbReference type="GO" id="GO:0008270">
    <property type="term" value="F:zinc ion binding"/>
    <property type="evidence" value="ECO:0007669"/>
    <property type="project" value="InterPro"/>
</dbReference>
<dbReference type="EMBL" id="CAVNYO010000109">
    <property type="protein sequence ID" value="CAK5266382.1"/>
    <property type="molecule type" value="Genomic_DNA"/>
</dbReference>
<dbReference type="CDD" id="cd00067">
    <property type="entry name" value="GAL4"/>
    <property type="match status" value="1"/>
</dbReference>
<dbReference type="InterPro" id="IPR001138">
    <property type="entry name" value="Zn2Cys6_DnaBD"/>
</dbReference>
<evidence type="ECO:0000256" key="1">
    <source>
        <dbReference type="SAM" id="MobiDB-lite"/>
    </source>
</evidence>
<dbReference type="SUPFAM" id="SSF57701">
    <property type="entry name" value="Zn2/Cys6 DNA-binding domain"/>
    <property type="match status" value="1"/>
</dbReference>
<dbReference type="SMART" id="SM00066">
    <property type="entry name" value="GAL4"/>
    <property type="match status" value="1"/>
</dbReference>
<keyword evidence="4" id="KW-1185">Reference proteome</keyword>
<dbReference type="PROSITE" id="PS50048">
    <property type="entry name" value="ZN2_CY6_FUNGAL_2"/>
    <property type="match status" value="1"/>
</dbReference>
<evidence type="ECO:0000313" key="3">
    <source>
        <dbReference type="EMBL" id="CAK5266382.1"/>
    </source>
</evidence>